<evidence type="ECO:0000313" key="2">
    <source>
        <dbReference type="EMBL" id="KXX72949.1"/>
    </source>
</evidence>
<dbReference type="EMBL" id="LCTW02000599">
    <property type="protein sequence ID" value="KXX72949.1"/>
    <property type="molecule type" value="Genomic_DNA"/>
</dbReference>
<dbReference type="VEuPathDB" id="FungiDB:MMYC01_210186"/>
<evidence type="ECO:0000313" key="3">
    <source>
        <dbReference type="Proteomes" id="UP000078237"/>
    </source>
</evidence>
<protein>
    <submittedName>
        <fullName evidence="2">Uncharacterized protein</fullName>
    </submittedName>
</protein>
<feature type="region of interest" description="Disordered" evidence="1">
    <location>
        <begin position="47"/>
        <end position="69"/>
    </location>
</feature>
<keyword evidence="3" id="KW-1185">Reference proteome</keyword>
<proteinExistence type="predicted"/>
<name>A0A175VP06_9PEZI</name>
<evidence type="ECO:0000256" key="1">
    <source>
        <dbReference type="SAM" id="MobiDB-lite"/>
    </source>
</evidence>
<dbReference type="Proteomes" id="UP000078237">
    <property type="component" value="Unassembled WGS sequence"/>
</dbReference>
<dbReference type="AlphaFoldDB" id="A0A175VP06"/>
<organism evidence="2 3">
    <name type="scientific">Madurella mycetomatis</name>
    <dbReference type="NCBI Taxonomy" id="100816"/>
    <lineage>
        <taxon>Eukaryota</taxon>
        <taxon>Fungi</taxon>
        <taxon>Dikarya</taxon>
        <taxon>Ascomycota</taxon>
        <taxon>Pezizomycotina</taxon>
        <taxon>Sordariomycetes</taxon>
        <taxon>Sordariomycetidae</taxon>
        <taxon>Sordariales</taxon>
        <taxon>Sordariales incertae sedis</taxon>
        <taxon>Madurella</taxon>
    </lineage>
</organism>
<accession>A0A175VP06</accession>
<comment type="caution">
    <text evidence="2">The sequence shown here is derived from an EMBL/GenBank/DDBJ whole genome shotgun (WGS) entry which is preliminary data.</text>
</comment>
<gene>
    <name evidence="2" type="ORF">MMYC01_210186</name>
</gene>
<reference evidence="2 3" key="1">
    <citation type="journal article" date="2016" name="Genome Announc.">
        <title>Genome Sequence of Madurella mycetomatis mm55, Isolated from a Human Mycetoma Case in Sudan.</title>
        <authorList>
            <person name="Smit S."/>
            <person name="Derks M.F."/>
            <person name="Bervoets S."/>
            <person name="Fahal A."/>
            <person name="van Leeuwen W."/>
            <person name="van Belkum A."/>
            <person name="van de Sande W.W."/>
        </authorList>
    </citation>
    <scope>NUCLEOTIDE SEQUENCE [LARGE SCALE GENOMIC DNA]</scope>
    <source>
        <strain evidence="3">mm55</strain>
    </source>
</reference>
<sequence length="230" mass="25231">MFPYLDSFSESEAHLDWISSVARGNTVKPVDERPYWPASLFRPRVQTNSGTSMPDYVPSRSPELDPAQVSEPGLRRDIISLMVPQNTPATGAEQSFQSTRGTEFQLLSDPTTLSPDFASSLAQSLLNQPFPLPVLHYHFSFPSSEPKSRKEIRHATFTCDDTFFVQLAPCVDGIESHKLSQSISRSNSSGDYDPKSTDAICGSTELFSEALAVYATNEPPSVGALNIVVP</sequence>
<dbReference type="STRING" id="100816.A0A175VP06"/>